<dbReference type="EMBL" id="MFGB01000020">
    <property type="protein sequence ID" value="OGF25744.1"/>
    <property type="molecule type" value="Genomic_DNA"/>
</dbReference>
<protein>
    <submittedName>
        <fullName evidence="1">Uncharacterized protein</fullName>
    </submittedName>
</protein>
<dbReference type="AlphaFoldDB" id="A0A1F5SGE7"/>
<sequence>MKHEQPNLKNKEKETLFDKKWYQERFHWLRDEHLDDLPEEDVRNIIPSNDPRYNMFKCQGNYISGLKYDLESALMDGMIRDESLKKDVKEFLKFKFGFSEGKFTTREEIDKCNTILDKVIDYLDNK</sequence>
<reference evidence="1 2" key="1">
    <citation type="journal article" date="2016" name="Nat. Commun.">
        <title>Thousands of microbial genomes shed light on interconnected biogeochemical processes in an aquifer system.</title>
        <authorList>
            <person name="Anantharaman K."/>
            <person name="Brown C.T."/>
            <person name="Hug L.A."/>
            <person name="Sharon I."/>
            <person name="Castelle C.J."/>
            <person name="Probst A.J."/>
            <person name="Thomas B.C."/>
            <person name="Singh A."/>
            <person name="Wilkins M.J."/>
            <person name="Karaoz U."/>
            <person name="Brodie E.L."/>
            <person name="Williams K.H."/>
            <person name="Hubbard S.S."/>
            <person name="Banfield J.F."/>
        </authorList>
    </citation>
    <scope>NUCLEOTIDE SEQUENCE [LARGE SCALE GENOMIC DNA]</scope>
</reference>
<evidence type="ECO:0000313" key="2">
    <source>
        <dbReference type="Proteomes" id="UP000178367"/>
    </source>
</evidence>
<gene>
    <name evidence="1" type="ORF">A2227_00890</name>
</gene>
<dbReference type="STRING" id="1797994.A2227_00890"/>
<proteinExistence type="predicted"/>
<accession>A0A1F5SGE7</accession>
<organism evidence="1 2">
    <name type="scientific">Candidatus Falkowbacteria bacterium RIFOXYA2_FULL_47_19</name>
    <dbReference type="NCBI Taxonomy" id="1797994"/>
    <lineage>
        <taxon>Bacteria</taxon>
        <taxon>Candidatus Falkowiibacteriota</taxon>
    </lineage>
</organism>
<dbReference type="Proteomes" id="UP000178367">
    <property type="component" value="Unassembled WGS sequence"/>
</dbReference>
<name>A0A1F5SGE7_9BACT</name>
<comment type="caution">
    <text evidence="1">The sequence shown here is derived from an EMBL/GenBank/DDBJ whole genome shotgun (WGS) entry which is preliminary data.</text>
</comment>
<evidence type="ECO:0000313" key="1">
    <source>
        <dbReference type="EMBL" id="OGF25744.1"/>
    </source>
</evidence>